<keyword evidence="2" id="KW-0472">Membrane</keyword>
<feature type="domain" description="CAAX prenyl protease 2/Lysostaphin resistance protein A-like" evidence="3">
    <location>
        <begin position="99"/>
        <end position="201"/>
    </location>
</feature>
<evidence type="ECO:0000259" key="3">
    <source>
        <dbReference type="Pfam" id="PF02517"/>
    </source>
</evidence>
<gene>
    <name evidence="4" type="ORF">IV57_GL001560</name>
</gene>
<dbReference type="Proteomes" id="UP000051006">
    <property type="component" value="Unassembled WGS sequence"/>
</dbReference>
<keyword evidence="2" id="KW-0812">Transmembrane</keyword>
<organism evidence="4 5">
    <name type="scientific">Companilactobacillus kimchiensis</name>
    <dbReference type="NCBI Taxonomy" id="993692"/>
    <lineage>
        <taxon>Bacteria</taxon>
        <taxon>Bacillati</taxon>
        <taxon>Bacillota</taxon>
        <taxon>Bacilli</taxon>
        <taxon>Lactobacillales</taxon>
        <taxon>Lactobacillaceae</taxon>
        <taxon>Companilactobacillus</taxon>
    </lineage>
</organism>
<keyword evidence="2" id="KW-1133">Transmembrane helix</keyword>
<proteinExistence type="inferred from homology"/>
<feature type="transmembrane region" description="Helical" evidence="2">
    <location>
        <begin position="218"/>
        <end position="239"/>
    </location>
</feature>
<evidence type="ECO:0000256" key="1">
    <source>
        <dbReference type="ARBA" id="ARBA00009067"/>
    </source>
</evidence>
<accession>A0A0R2L7Q0</accession>
<evidence type="ECO:0000313" key="5">
    <source>
        <dbReference type="Proteomes" id="UP000051006"/>
    </source>
</evidence>
<feature type="transmembrane region" description="Helical" evidence="2">
    <location>
        <begin position="136"/>
        <end position="153"/>
    </location>
</feature>
<dbReference type="GO" id="GO:0004175">
    <property type="term" value="F:endopeptidase activity"/>
    <property type="evidence" value="ECO:0007669"/>
    <property type="project" value="UniProtKB-ARBA"/>
</dbReference>
<protein>
    <recommendedName>
        <fullName evidence="3">CAAX prenyl protease 2/Lysostaphin resistance protein A-like domain-containing protein</fullName>
    </recommendedName>
</protein>
<feature type="transmembrane region" description="Helical" evidence="2">
    <location>
        <begin position="39"/>
        <end position="58"/>
    </location>
</feature>
<dbReference type="InterPro" id="IPR003675">
    <property type="entry name" value="Rce1/LyrA-like_dom"/>
</dbReference>
<feature type="transmembrane region" description="Helical" evidence="2">
    <location>
        <begin position="70"/>
        <end position="87"/>
    </location>
</feature>
<dbReference type="EMBL" id="JQCF01000030">
    <property type="protein sequence ID" value="KRN97887.1"/>
    <property type="molecule type" value="Genomic_DNA"/>
</dbReference>
<comment type="caution">
    <text evidence="4">The sequence shown here is derived from an EMBL/GenBank/DDBJ whole genome shotgun (WGS) entry which is preliminary data.</text>
</comment>
<comment type="similarity">
    <text evidence="1">Belongs to the UPF0177 family.</text>
</comment>
<feature type="transmembrane region" description="Helical" evidence="2">
    <location>
        <begin position="165"/>
        <end position="184"/>
    </location>
</feature>
<reference evidence="4 5" key="1">
    <citation type="journal article" date="2015" name="Genome Announc.">
        <title>Expanding the biotechnology potential of lactobacilli through comparative genomics of 213 strains and associated genera.</title>
        <authorList>
            <person name="Sun Z."/>
            <person name="Harris H.M."/>
            <person name="McCann A."/>
            <person name="Guo C."/>
            <person name="Argimon S."/>
            <person name="Zhang W."/>
            <person name="Yang X."/>
            <person name="Jeffery I.B."/>
            <person name="Cooney J.C."/>
            <person name="Kagawa T.F."/>
            <person name="Liu W."/>
            <person name="Song Y."/>
            <person name="Salvetti E."/>
            <person name="Wrobel A."/>
            <person name="Rasinkangas P."/>
            <person name="Parkhill J."/>
            <person name="Rea M.C."/>
            <person name="O'Sullivan O."/>
            <person name="Ritari J."/>
            <person name="Douillard F.P."/>
            <person name="Paul Ross R."/>
            <person name="Yang R."/>
            <person name="Briner A.E."/>
            <person name="Felis G.E."/>
            <person name="de Vos W.M."/>
            <person name="Barrangou R."/>
            <person name="Klaenhammer T.R."/>
            <person name="Caufield P.W."/>
            <person name="Cui Y."/>
            <person name="Zhang H."/>
            <person name="O'Toole P.W."/>
        </authorList>
    </citation>
    <scope>NUCLEOTIDE SEQUENCE [LARGE SCALE GENOMIC DNA]</scope>
    <source>
        <strain evidence="4 5">DSM 24716</strain>
    </source>
</reference>
<dbReference type="AlphaFoldDB" id="A0A0R2L7Q0"/>
<name>A0A0R2L7Q0_9LACO</name>
<evidence type="ECO:0000313" key="4">
    <source>
        <dbReference type="EMBL" id="KRN97887.1"/>
    </source>
</evidence>
<keyword evidence="5" id="KW-1185">Reference proteome</keyword>
<feature type="transmembrane region" description="Helical" evidence="2">
    <location>
        <begin position="12"/>
        <end position="33"/>
    </location>
</feature>
<dbReference type="GO" id="GO:0080120">
    <property type="term" value="P:CAAX-box protein maturation"/>
    <property type="evidence" value="ECO:0007669"/>
    <property type="project" value="UniProtKB-ARBA"/>
</dbReference>
<dbReference type="STRING" id="993692.IV57_GL001560"/>
<dbReference type="PATRIC" id="fig|993692.3.peg.1583"/>
<dbReference type="Pfam" id="PF02517">
    <property type="entry name" value="Rce1-like"/>
    <property type="match status" value="1"/>
</dbReference>
<evidence type="ECO:0000256" key="2">
    <source>
        <dbReference type="SAM" id="Phobius"/>
    </source>
</evidence>
<feature type="transmembrane region" description="Helical" evidence="2">
    <location>
        <begin position="189"/>
        <end position="206"/>
    </location>
</feature>
<dbReference type="RefSeq" id="WP_057881588.1">
    <property type="nucleotide sequence ID" value="NZ_JQCF01000030.1"/>
</dbReference>
<sequence>MKKRVSIFKSFLYTLLIYIVFSVIGGFLGQIVFKMNDYTILQGSIVGIALLVFMGYFYKVELFGKKNLKLGFSGIGVGLIVALLLNHDVGYLSQNIPHLGMIIISCLRTGISEETIFRVVAIFLIGNIFYYSKNRLYLEIYLSSIVFALAHLLNIISNNQAFDQTVIQVIYAFCLGTIFAIIYLATKNILYAMVLHFLVDLLGGLFSASNLTSVSIDFLNMFLLVMVVLIAAAFNWLVLKNKYNGTFGN</sequence>
<dbReference type="OrthoDB" id="2311705at2"/>